<gene>
    <name evidence="14" type="primary">MNS1</name>
</gene>
<evidence type="ECO:0000256" key="3">
    <source>
        <dbReference type="ARBA" id="ARBA00009158"/>
    </source>
</evidence>
<dbReference type="InterPro" id="IPR026504">
    <property type="entry name" value="MNS1"/>
</dbReference>
<evidence type="ECO:0000256" key="10">
    <source>
        <dbReference type="ARBA" id="ARBA00023242"/>
    </source>
</evidence>
<dbReference type="OrthoDB" id="197839at2759"/>
<keyword evidence="12" id="KW-0966">Cell projection</keyword>
<evidence type="ECO:0000256" key="12">
    <source>
        <dbReference type="ARBA" id="ARBA00023273"/>
    </source>
</evidence>
<evidence type="ECO:0000256" key="8">
    <source>
        <dbReference type="ARBA" id="ARBA00023069"/>
    </source>
</evidence>
<comment type="function">
    <text evidence="13">Microtubule inner protein (MIP) part of the dynein-decorated doublet microtubules (DMTs) in cilia axoneme, which is required for motile cilia beating. May play a role in the control of meiotic division and germ cell differentiation through regulation of pairing and recombination during meiosis. Required for sperm flagella assembly. May play a role in the assembly and function of the outer dynein arm-docking complex (ODA-DC). ODA-DC mediates outer dynein arms (ODA) binding onto the axonemal doublet microtubules.</text>
</comment>
<evidence type="ECO:0000256" key="2">
    <source>
        <dbReference type="ARBA" id="ARBA00004611"/>
    </source>
</evidence>
<keyword evidence="11" id="KW-0469">Meiosis</keyword>
<evidence type="ECO:0000313" key="14">
    <source>
        <dbReference type="Ensembl" id="ENSCPBP00000005383.1"/>
    </source>
</evidence>
<evidence type="ECO:0000256" key="1">
    <source>
        <dbReference type="ARBA" id="ARBA00004123"/>
    </source>
</evidence>
<dbReference type="GO" id="GO:0044782">
    <property type="term" value="P:cilium organization"/>
    <property type="evidence" value="ECO:0007669"/>
    <property type="project" value="TreeGrafter"/>
</dbReference>
<dbReference type="CTD" id="55329"/>
<evidence type="ECO:0000256" key="13">
    <source>
        <dbReference type="ARBA" id="ARBA00046114"/>
    </source>
</evidence>
<evidence type="ECO:0000256" key="7">
    <source>
        <dbReference type="ARBA" id="ARBA00023054"/>
    </source>
</evidence>
<dbReference type="AlphaFoldDB" id="A0A8C3F9T2"/>
<organism evidence="14 15">
    <name type="scientific">Chrysemys picta bellii</name>
    <name type="common">Western painted turtle</name>
    <name type="synonym">Emys bellii</name>
    <dbReference type="NCBI Taxonomy" id="8478"/>
    <lineage>
        <taxon>Eukaryota</taxon>
        <taxon>Metazoa</taxon>
        <taxon>Chordata</taxon>
        <taxon>Craniata</taxon>
        <taxon>Vertebrata</taxon>
        <taxon>Euteleostomi</taxon>
        <taxon>Archelosauria</taxon>
        <taxon>Testudinata</taxon>
        <taxon>Testudines</taxon>
        <taxon>Cryptodira</taxon>
        <taxon>Durocryptodira</taxon>
        <taxon>Testudinoidea</taxon>
        <taxon>Emydidae</taxon>
        <taxon>Chrysemys</taxon>
    </lineage>
</organism>
<sequence length="565" mass="68313">MGARIPSRWPLRSACVDPEAGAAACYQGNGFGSQTARGHYRFGGGERPPKSVSGCSSPGGLFDCERMESMRRPPQLNAAQLNQKKMRELYHKDLLQLAHEKKVERIRQLEVMWEAEERVDQKRLTGLLKDEEYERQMEEAIQKAEENKKLKELQLEQEERLATELARLNYEKLKDEKMRQQIRENSLELRELEKKLKSAYMNKERAAQIAEKEAIRYEKMKRDAEISQKMKEEQERVIMEESSAELRRNKEKILYQQELEKQLEEQEKKKQDAYEEFLKEKLMIDEIVRKIYEEDQMERQLKLEKMRATQRYIEEFKNEQAIWRRKKREEMEEENRKIMEFANMQQEREEDRMAKAQASEERKQKLQNMIAQNLEREQQEREDLEQVRQELYLEEQAEADRKREMAEMEKRIRQRLELRQTYEAQLAFKKIVLQALQEEEEAFRQKMLAKFAEDDRIEQMNAQKRRMKQLEHRKAVEKLIEERHKQFLADKERELEERQLEERRQGNIHAIVEEERQKLLKEHATKLLGYLPRGILKDEDDVNMLGEEFRKAYQKRKEDVYSEDN</sequence>
<dbReference type="InterPro" id="IPR043597">
    <property type="entry name" value="TPH_dom"/>
</dbReference>
<name>A0A8C3F9T2_CHRPI</name>
<comment type="subcellular location">
    <subcellularLocation>
        <location evidence="2">Cytoplasm</location>
        <location evidence="2">Cytoskeleton</location>
        <location evidence="2">Flagellum axoneme</location>
    </subcellularLocation>
    <subcellularLocation>
        <location evidence="1">Nucleus</location>
    </subcellularLocation>
</comment>
<dbReference type="GO" id="GO:0051321">
    <property type="term" value="P:meiotic cell cycle"/>
    <property type="evidence" value="ECO:0007669"/>
    <property type="project" value="UniProtKB-KW"/>
</dbReference>
<evidence type="ECO:0000313" key="15">
    <source>
        <dbReference type="Proteomes" id="UP000694380"/>
    </source>
</evidence>
<protein>
    <recommendedName>
        <fullName evidence="4">Meiosis-specific nuclear structural protein 1</fullName>
    </recommendedName>
</protein>
<evidence type="ECO:0000256" key="9">
    <source>
        <dbReference type="ARBA" id="ARBA00023212"/>
    </source>
</evidence>
<keyword evidence="15" id="KW-1185">Reference proteome</keyword>
<dbReference type="PANTHER" id="PTHR19265:SF0">
    <property type="entry name" value="MEIOSIS-SPECIFIC NUCLEAR STRUCTURAL PROTEIN 1"/>
    <property type="match status" value="1"/>
</dbReference>
<dbReference type="GeneID" id="101933799"/>
<keyword evidence="6" id="KW-0282">Flagellum</keyword>
<evidence type="ECO:0000256" key="5">
    <source>
        <dbReference type="ARBA" id="ARBA00022490"/>
    </source>
</evidence>
<proteinExistence type="inferred from homology"/>
<dbReference type="Proteomes" id="UP000694380">
    <property type="component" value="Unplaced"/>
</dbReference>
<evidence type="ECO:0000256" key="4">
    <source>
        <dbReference type="ARBA" id="ARBA00014813"/>
    </source>
</evidence>
<reference evidence="14" key="1">
    <citation type="submission" date="2025-08" db="UniProtKB">
        <authorList>
            <consortium name="Ensembl"/>
        </authorList>
    </citation>
    <scope>IDENTIFICATION</scope>
</reference>
<accession>A0A8C3F9T2</accession>
<dbReference type="GeneTree" id="ENSGT00730000111210"/>
<evidence type="ECO:0000256" key="11">
    <source>
        <dbReference type="ARBA" id="ARBA00023254"/>
    </source>
</evidence>
<dbReference type="GO" id="GO:0005634">
    <property type="term" value="C:nucleus"/>
    <property type="evidence" value="ECO:0007669"/>
    <property type="project" value="UniProtKB-SubCell"/>
</dbReference>
<keyword evidence="10" id="KW-0539">Nucleus</keyword>
<dbReference type="PANTHER" id="PTHR19265">
    <property type="entry name" value="MEIOSIS-SPECIFIC NUCLEAR STRUCTURAL PROTEIN 1"/>
    <property type="match status" value="1"/>
</dbReference>
<comment type="similarity">
    <text evidence="3">Belongs to the MNS1 family.</text>
</comment>
<keyword evidence="5" id="KW-0963">Cytoplasm</keyword>
<dbReference type="Ensembl" id="ENSCPBT00000006545.1">
    <property type="protein sequence ID" value="ENSCPBP00000005383.1"/>
    <property type="gene ID" value="ENSCPBG00000004298.1"/>
</dbReference>
<reference evidence="14" key="2">
    <citation type="submission" date="2025-09" db="UniProtKB">
        <authorList>
            <consortium name="Ensembl"/>
        </authorList>
    </citation>
    <scope>IDENTIFICATION</scope>
</reference>
<evidence type="ECO:0000256" key="6">
    <source>
        <dbReference type="ARBA" id="ARBA00022846"/>
    </source>
</evidence>
<keyword evidence="7" id="KW-0175">Coiled coil</keyword>
<keyword evidence="9" id="KW-0206">Cytoskeleton</keyword>
<dbReference type="GO" id="GO:0031514">
    <property type="term" value="C:motile cilium"/>
    <property type="evidence" value="ECO:0007669"/>
    <property type="project" value="TreeGrafter"/>
</dbReference>
<dbReference type="Pfam" id="PF13868">
    <property type="entry name" value="TPH"/>
    <property type="match status" value="1"/>
</dbReference>
<dbReference type="KEGG" id="cpic:101933799"/>
<keyword evidence="8" id="KW-0969">Cilium</keyword>